<dbReference type="InterPro" id="IPR000014">
    <property type="entry name" value="PAS"/>
</dbReference>
<dbReference type="PANTHER" id="PTHR47429:SF7">
    <property type="entry name" value="GATA-FACTOR"/>
    <property type="match status" value="1"/>
</dbReference>
<reference evidence="6" key="1">
    <citation type="journal article" date="2020" name="Nat. Commun.">
        <title>Large-scale genome sequencing of mycorrhizal fungi provides insights into the early evolution of symbiotic traits.</title>
        <authorList>
            <person name="Miyauchi S."/>
            <person name="Kiss E."/>
            <person name="Kuo A."/>
            <person name="Drula E."/>
            <person name="Kohler A."/>
            <person name="Sanchez-Garcia M."/>
            <person name="Morin E."/>
            <person name="Andreopoulos B."/>
            <person name="Barry K.W."/>
            <person name="Bonito G."/>
            <person name="Buee M."/>
            <person name="Carver A."/>
            <person name="Chen C."/>
            <person name="Cichocki N."/>
            <person name="Clum A."/>
            <person name="Culley D."/>
            <person name="Crous P.W."/>
            <person name="Fauchery L."/>
            <person name="Girlanda M."/>
            <person name="Hayes R.D."/>
            <person name="Keri Z."/>
            <person name="LaButti K."/>
            <person name="Lipzen A."/>
            <person name="Lombard V."/>
            <person name="Magnuson J."/>
            <person name="Maillard F."/>
            <person name="Murat C."/>
            <person name="Nolan M."/>
            <person name="Ohm R.A."/>
            <person name="Pangilinan J."/>
            <person name="Pereira M.F."/>
            <person name="Perotto S."/>
            <person name="Peter M."/>
            <person name="Pfister S."/>
            <person name="Riley R."/>
            <person name="Sitrit Y."/>
            <person name="Stielow J.B."/>
            <person name="Szollosi G."/>
            <person name="Zifcakova L."/>
            <person name="Stursova M."/>
            <person name="Spatafora J.W."/>
            <person name="Tedersoo L."/>
            <person name="Vaario L.M."/>
            <person name="Yamada A."/>
            <person name="Yan M."/>
            <person name="Wang P."/>
            <person name="Xu J."/>
            <person name="Bruns T."/>
            <person name="Baldrian P."/>
            <person name="Vilgalys R."/>
            <person name="Dunand C."/>
            <person name="Henrissat B."/>
            <person name="Grigoriev I.V."/>
            <person name="Hibbett D."/>
            <person name="Nagy L.G."/>
            <person name="Martin F.M."/>
        </authorList>
    </citation>
    <scope>NUCLEOTIDE SEQUENCE</scope>
    <source>
        <strain evidence="6">UP504</strain>
    </source>
</reference>
<dbReference type="Gene3D" id="3.30.450.20">
    <property type="entry name" value="PAS domain"/>
    <property type="match status" value="1"/>
</dbReference>
<dbReference type="NCBIfam" id="TIGR00229">
    <property type="entry name" value="sensory_box"/>
    <property type="match status" value="1"/>
</dbReference>
<gene>
    <name evidence="6" type="ORF">BS47DRAFT_1298854</name>
</gene>
<evidence type="ECO:0000256" key="3">
    <source>
        <dbReference type="ARBA" id="ARBA00022991"/>
    </source>
</evidence>
<dbReference type="InterPro" id="IPR035965">
    <property type="entry name" value="PAS-like_dom_sf"/>
</dbReference>
<feature type="domain" description="PAS" evidence="5">
    <location>
        <begin position="57"/>
        <end position="78"/>
    </location>
</feature>
<sequence length="251" mass="27748">MPRPSDAPAFFSASGFDIIGILTRVASRPSPRVFIGPVDFSCCFLVADALQPDFPTVYVSPAFTKLTGYDASEFVGRNCRFLQTPHDGPREPGAEMANDSAVKGIRRALAVNEEFQTTLINYRKNGQMFFNLITIIPITWDGDGTRYWVGFQADIGEMMAKDAYPSVSGSSSKGVARHARVSVRLQQIAASHTDSKRPREALDALLVDQVDGKSHFPRDVPLLVLIILKISSLPFLLMGSFNTFRPRFTLR</sequence>
<keyword evidence="2" id="KW-0288">FMN</keyword>
<evidence type="ECO:0000313" key="7">
    <source>
        <dbReference type="Proteomes" id="UP000886523"/>
    </source>
</evidence>
<dbReference type="SUPFAM" id="SSF55785">
    <property type="entry name" value="PYP-like sensor domain (PAS domain)"/>
    <property type="match status" value="1"/>
</dbReference>
<comment type="caution">
    <text evidence="6">The sequence shown here is derived from an EMBL/GenBank/DDBJ whole genome shotgun (WGS) entry which is preliminary data.</text>
</comment>
<keyword evidence="4" id="KW-1133">Transmembrane helix</keyword>
<dbReference type="Pfam" id="PF13426">
    <property type="entry name" value="PAS_9"/>
    <property type="match status" value="1"/>
</dbReference>
<dbReference type="PANTHER" id="PTHR47429">
    <property type="entry name" value="PROTEIN TWIN LOV 1"/>
    <property type="match status" value="1"/>
</dbReference>
<dbReference type="PROSITE" id="PS50112">
    <property type="entry name" value="PAS"/>
    <property type="match status" value="1"/>
</dbReference>
<dbReference type="InterPro" id="IPR001610">
    <property type="entry name" value="PAC"/>
</dbReference>
<dbReference type="CDD" id="cd00130">
    <property type="entry name" value="PAS"/>
    <property type="match status" value="1"/>
</dbReference>
<accession>A0A9P6DUB5</accession>
<keyword evidence="7" id="KW-1185">Reference proteome</keyword>
<dbReference type="Proteomes" id="UP000886523">
    <property type="component" value="Unassembled WGS sequence"/>
</dbReference>
<keyword evidence="1" id="KW-0285">Flavoprotein</keyword>
<evidence type="ECO:0000256" key="1">
    <source>
        <dbReference type="ARBA" id="ARBA00022630"/>
    </source>
</evidence>
<name>A0A9P6DUB5_9AGAM</name>
<evidence type="ECO:0000313" key="6">
    <source>
        <dbReference type="EMBL" id="KAF9511464.1"/>
    </source>
</evidence>
<keyword evidence="4" id="KW-0812">Transmembrane</keyword>
<evidence type="ECO:0000259" key="5">
    <source>
        <dbReference type="PROSITE" id="PS50112"/>
    </source>
</evidence>
<dbReference type="SMART" id="SM00086">
    <property type="entry name" value="PAC"/>
    <property type="match status" value="1"/>
</dbReference>
<dbReference type="AlphaFoldDB" id="A0A9P6DUB5"/>
<evidence type="ECO:0000256" key="2">
    <source>
        <dbReference type="ARBA" id="ARBA00022643"/>
    </source>
</evidence>
<dbReference type="GO" id="GO:0005634">
    <property type="term" value="C:nucleus"/>
    <property type="evidence" value="ECO:0007669"/>
    <property type="project" value="TreeGrafter"/>
</dbReference>
<feature type="transmembrane region" description="Helical" evidence="4">
    <location>
        <begin position="222"/>
        <end position="244"/>
    </location>
</feature>
<proteinExistence type="predicted"/>
<keyword evidence="4" id="KW-0472">Membrane</keyword>
<dbReference type="EMBL" id="MU129000">
    <property type="protein sequence ID" value="KAF9511464.1"/>
    <property type="molecule type" value="Genomic_DNA"/>
</dbReference>
<dbReference type="OrthoDB" id="447251at2759"/>
<keyword evidence="3" id="KW-0157">Chromophore</keyword>
<protein>
    <recommendedName>
        <fullName evidence="5">PAS domain-containing protein</fullName>
    </recommendedName>
</protein>
<organism evidence="6 7">
    <name type="scientific">Hydnum rufescens UP504</name>
    <dbReference type="NCBI Taxonomy" id="1448309"/>
    <lineage>
        <taxon>Eukaryota</taxon>
        <taxon>Fungi</taxon>
        <taxon>Dikarya</taxon>
        <taxon>Basidiomycota</taxon>
        <taxon>Agaricomycotina</taxon>
        <taxon>Agaricomycetes</taxon>
        <taxon>Cantharellales</taxon>
        <taxon>Hydnaceae</taxon>
        <taxon>Hydnum</taxon>
    </lineage>
</organism>
<evidence type="ECO:0000256" key="4">
    <source>
        <dbReference type="SAM" id="Phobius"/>
    </source>
</evidence>